<dbReference type="Pfam" id="PF00293">
    <property type="entry name" value="NUDIX"/>
    <property type="match status" value="1"/>
</dbReference>
<keyword evidence="6" id="KW-0227">DNA damage</keyword>
<evidence type="ECO:0000256" key="9">
    <source>
        <dbReference type="ARBA" id="ARBA00023204"/>
    </source>
</evidence>
<evidence type="ECO:0000256" key="3">
    <source>
        <dbReference type="ARBA" id="ARBA00022457"/>
    </source>
</evidence>
<dbReference type="GO" id="GO:0006281">
    <property type="term" value="P:DNA repair"/>
    <property type="evidence" value="ECO:0007669"/>
    <property type="project" value="UniProtKB-KW"/>
</dbReference>
<dbReference type="EC" id="3.6.1.55" evidence="11"/>
<accession>A0A6J4MII9</accession>
<comment type="catalytic activity">
    <reaction evidence="10">
        <text>8-oxo-dGTP + H2O = 8-oxo-dGMP + diphosphate + H(+)</text>
        <dbReference type="Rhea" id="RHEA:31575"/>
        <dbReference type="ChEBI" id="CHEBI:15377"/>
        <dbReference type="ChEBI" id="CHEBI:15378"/>
        <dbReference type="ChEBI" id="CHEBI:33019"/>
        <dbReference type="ChEBI" id="CHEBI:63224"/>
        <dbReference type="ChEBI" id="CHEBI:77896"/>
        <dbReference type="EC" id="3.6.1.55"/>
    </reaction>
</comment>
<dbReference type="GO" id="GO:0044716">
    <property type="term" value="F:8-oxo-GDP phosphatase activity"/>
    <property type="evidence" value="ECO:0007669"/>
    <property type="project" value="TreeGrafter"/>
</dbReference>
<evidence type="ECO:0000259" key="13">
    <source>
        <dbReference type="PROSITE" id="PS51462"/>
    </source>
</evidence>
<dbReference type="GO" id="GO:0008413">
    <property type="term" value="F:8-oxo-7,8-dihydroguanosine triphosphate pyrophosphatase activity"/>
    <property type="evidence" value="ECO:0007669"/>
    <property type="project" value="TreeGrafter"/>
</dbReference>
<comment type="similarity">
    <text evidence="2 12">Belongs to the Nudix hydrolase family.</text>
</comment>
<dbReference type="GO" id="GO:0035539">
    <property type="term" value="F:8-oxo-7,8-dihydrodeoxyguanosine triphosphate pyrophosphatase activity"/>
    <property type="evidence" value="ECO:0007669"/>
    <property type="project" value="UniProtKB-EC"/>
</dbReference>
<dbReference type="InterPro" id="IPR000086">
    <property type="entry name" value="NUDIX_hydrolase_dom"/>
</dbReference>
<evidence type="ECO:0000256" key="8">
    <source>
        <dbReference type="ARBA" id="ARBA00022842"/>
    </source>
</evidence>
<feature type="domain" description="Nudix hydrolase" evidence="13">
    <location>
        <begin position="2"/>
        <end position="127"/>
    </location>
</feature>
<evidence type="ECO:0000256" key="6">
    <source>
        <dbReference type="ARBA" id="ARBA00022763"/>
    </source>
</evidence>
<evidence type="ECO:0000256" key="12">
    <source>
        <dbReference type="RuleBase" id="RU003476"/>
    </source>
</evidence>
<dbReference type="InterPro" id="IPR020084">
    <property type="entry name" value="NUDIX_hydrolase_CS"/>
</dbReference>
<evidence type="ECO:0000256" key="5">
    <source>
        <dbReference type="ARBA" id="ARBA00022723"/>
    </source>
</evidence>
<reference evidence="14" key="1">
    <citation type="submission" date="2020-02" db="EMBL/GenBank/DDBJ databases">
        <authorList>
            <person name="Meier V. D."/>
        </authorList>
    </citation>
    <scope>NUCLEOTIDE SEQUENCE</scope>
    <source>
        <strain evidence="14">AVDCRST_MAG16</strain>
    </source>
</reference>
<proteinExistence type="inferred from homology"/>
<protein>
    <recommendedName>
        <fullName evidence="11">8-oxo-dGTP diphosphatase</fullName>
        <ecNumber evidence="11">3.6.1.55</ecNumber>
    </recommendedName>
</protein>
<dbReference type="SUPFAM" id="SSF55811">
    <property type="entry name" value="Nudix"/>
    <property type="match status" value="1"/>
</dbReference>
<dbReference type="InterPro" id="IPR015797">
    <property type="entry name" value="NUDIX_hydrolase-like_dom_sf"/>
</dbReference>
<dbReference type="GO" id="GO:0046872">
    <property type="term" value="F:metal ion binding"/>
    <property type="evidence" value="ECO:0007669"/>
    <property type="project" value="UniProtKB-KW"/>
</dbReference>
<evidence type="ECO:0000256" key="4">
    <source>
        <dbReference type="ARBA" id="ARBA00022705"/>
    </source>
</evidence>
<evidence type="ECO:0000256" key="7">
    <source>
        <dbReference type="ARBA" id="ARBA00022801"/>
    </source>
</evidence>
<dbReference type="InterPro" id="IPR020476">
    <property type="entry name" value="Nudix_hydrolase"/>
</dbReference>
<dbReference type="CDD" id="cd03425">
    <property type="entry name" value="NUDIX_MutT_NudA_like"/>
    <property type="match status" value="1"/>
</dbReference>
<dbReference type="PRINTS" id="PR00502">
    <property type="entry name" value="NUDIXFAMILY"/>
</dbReference>
<evidence type="ECO:0000256" key="11">
    <source>
        <dbReference type="ARBA" id="ARBA00038905"/>
    </source>
</evidence>
<gene>
    <name evidence="14" type="ORF">AVDCRST_MAG16-2892</name>
</gene>
<dbReference type="PANTHER" id="PTHR47707">
    <property type="entry name" value="8-OXO-DGTP DIPHOSPHATASE"/>
    <property type="match status" value="1"/>
</dbReference>
<keyword evidence="4" id="KW-0235">DNA replication</keyword>
<dbReference type="PROSITE" id="PS51462">
    <property type="entry name" value="NUDIX"/>
    <property type="match status" value="1"/>
</dbReference>
<organism evidence="14">
    <name type="scientific">uncultured Frankineae bacterium</name>
    <dbReference type="NCBI Taxonomy" id="437475"/>
    <lineage>
        <taxon>Bacteria</taxon>
        <taxon>Bacillati</taxon>
        <taxon>Actinomycetota</taxon>
        <taxon>Actinomycetes</taxon>
        <taxon>Frankiales</taxon>
        <taxon>environmental samples</taxon>
    </lineage>
</organism>
<dbReference type="EMBL" id="CADCUE010000272">
    <property type="protein sequence ID" value="CAA9358771.1"/>
    <property type="molecule type" value="Genomic_DNA"/>
</dbReference>
<keyword evidence="8" id="KW-0460">Magnesium</keyword>
<sequence>MERVGVVGAALLRDGRVLASRRTEPPRLAGLWEFPGGKVEPGESDVDALVRELREELHVEVSVGHRLGEDLPIGATAVLRVYLCRLLDGEPALVDHDAHRWLAADELLDVPWIPVDLPLVEQLRAHLP</sequence>
<dbReference type="GO" id="GO:0044715">
    <property type="term" value="F:8-oxo-dGDP phosphatase activity"/>
    <property type="evidence" value="ECO:0007669"/>
    <property type="project" value="TreeGrafter"/>
</dbReference>
<dbReference type="GO" id="GO:0006260">
    <property type="term" value="P:DNA replication"/>
    <property type="evidence" value="ECO:0007669"/>
    <property type="project" value="UniProtKB-KW"/>
</dbReference>
<evidence type="ECO:0000313" key="14">
    <source>
        <dbReference type="EMBL" id="CAA9358771.1"/>
    </source>
</evidence>
<keyword evidence="5" id="KW-0479">Metal-binding</keyword>
<dbReference type="PROSITE" id="PS00893">
    <property type="entry name" value="NUDIX_BOX"/>
    <property type="match status" value="1"/>
</dbReference>
<evidence type="ECO:0000256" key="2">
    <source>
        <dbReference type="ARBA" id="ARBA00005582"/>
    </source>
</evidence>
<dbReference type="PANTHER" id="PTHR47707:SF1">
    <property type="entry name" value="NUDIX HYDROLASE FAMILY PROTEIN"/>
    <property type="match status" value="1"/>
</dbReference>
<dbReference type="InterPro" id="IPR047127">
    <property type="entry name" value="MutT-like"/>
</dbReference>
<dbReference type="AlphaFoldDB" id="A0A6J4MII9"/>
<dbReference type="Gene3D" id="3.90.79.10">
    <property type="entry name" value="Nucleoside Triphosphate Pyrophosphohydrolase"/>
    <property type="match status" value="1"/>
</dbReference>
<evidence type="ECO:0000256" key="10">
    <source>
        <dbReference type="ARBA" id="ARBA00035861"/>
    </source>
</evidence>
<keyword evidence="9" id="KW-0234">DNA repair</keyword>
<keyword evidence="7 12" id="KW-0378">Hydrolase</keyword>
<comment type="cofactor">
    <cofactor evidence="1">
        <name>Mg(2+)</name>
        <dbReference type="ChEBI" id="CHEBI:18420"/>
    </cofactor>
</comment>
<keyword evidence="3" id="KW-0515">Mutator protein</keyword>
<name>A0A6J4MII9_9ACTN</name>
<evidence type="ECO:0000256" key="1">
    <source>
        <dbReference type="ARBA" id="ARBA00001946"/>
    </source>
</evidence>